<dbReference type="AlphaFoldDB" id="A0A6J5XWU7"/>
<keyword evidence="2" id="KW-1185">Reference proteome</keyword>
<dbReference type="Proteomes" id="UP000507245">
    <property type="component" value="Unassembled WGS sequence"/>
</dbReference>
<evidence type="ECO:0000313" key="1">
    <source>
        <dbReference type="EMBL" id="CAB4316712.1"/>
    </source>
</evidence>
<sequence length="60" mass="6970">MFSLRKDYAREMPCPRSYFLFLLKSDSVDKLLRSSASLARLPGAARRELMKGRHLVSFIH</sequence>
<proteinExistence type="predicted"/>
<gene>
    <name evidence="1" type="ORF">ORAREDHAP_LOCUS42867</name>
</gene>
<dbReference type="EMBL" id="CAEKKB010000007">
    <property type="protein sequence ID" value="CAB4316712.1"/>
    <property type="molecule type" value="Genomic_DNA"/>
</dbReference>
<name>A0A6J5XWU7_PRUAR</name>
<reference evidence="2" key="1">
    <citation type="journal article" date="2020" name="Genome Biol.">
        <title>Gamete binning: chromosome-level and haplotype-resolved genome assembly enabled by high-throughput single-cell sequencing of gamete genomes.</title>
        <authorList>
            <person name="Campoy J.A."/>
            <person name="Sun H."/>
            <person name="Goel M."/>
            <person name="Jiao W.-B."/>
            <person name="Folz-Donahue K."/>
            <person name="Wang N."/>
            <person name="Rubio M."/>
            <person name="Liu C."/>
            <person name="Kukat C."/>
            <person name="Ruiz D."/>
            <person name="Huettel B."/>
            <person name="Schneeberger K."/>
        </authorList>
    </citation>
    <scope>NUCLEOTIDE SEQUENCE [LARGE SCALE GENOMIC DNA]</scope>
    <source>
        <strain evidence="2">cv. Rojo Pasion</strain>
    </source>
</reference>
<evidence type="ECO:0000313" key="2">
    <source>
        <dbReference type="Proteomes" id="UP000507245"/>
    </source>
</evidence>
<organism evidence="1 2">
    <name type="scientific">Prunus armeniaca</name>
    <name type="common">Apricot</name>
    <name type="synonym">Armeniaca vulgaris</name>
    <dbReference type="NCBI Taxonomy" id="36596"/>
    <lineage>
        <taxon>Eukaryota</taxon>
        <taxon>Viridiplantae</taxon>
        <taxon>Streptophyta</taxon>
        <taxon>Embryophyta</taxon>
        <taxon>Tracheophyta</taxon>
        <taxon>Spermatophyta</taxon>
        <taxon>Magnoliopsida</taxon>
        <taxon>eudicotyledons</taxon>
        <taxon>Gunneridae</taxon>
        <taxon>Pentapetalae</taxon>
        <taxon>rosids</taxon>
        <taxon>fabids</taxon>
        <taxon>Rosales</taxon>
        <taxon>Rosaceae</taxon>
        <taxon>Amygdaloideae</taxon>
        <taxon>Amygdaleae</taxon>
        <taxon>Prunus</taxon>
    </lineage>
</organism>
<accession>A0A6J5XWU7</accession>
<protein>
    <submittedName>
        <fullName evidence="1">Uncharacterized protein</fullName>
    </submittedName>
</protein>